<keyword evidence="1" id="KW-0732">Signal</keyword>
<evidence type="ECO:0008006" key="4">
    <source>
        <dbReference type="Google" id="ProtNLM"/>
    </source>
</evidence>
<sequence length="95" mass="10556">MTRIYGVVCVLIVHVTVVNQHRSHAGNLYQAGSLQMAPIDGCLFHEGFWANGNLGPCPRSHQTVLEFLDLVLDRGDGTSVPLFFFECLVFGLRRP</sequence>
<organism evidence="2 3">
    <name type="scientific">Lithospermum erythrorhizon</name>
    <name type="common">Purple gromwell</name>
    <name type="synonym">Lithospermum officinale var. erythrorhizon</name>
    <dbReference type="NCBI Taxonomy" id="34254"/>
    <lineage>
        <taxon>Eukaryota</taxon>
        <taxon>Viridiplantae</taxon>
        <taxon>Streptophyta</taxon>
        <taxon>Embryophyta</taxon>
        <taxon>Tracheophyta</taxon>
        <taxon>Spermatophyta</taxon>
        <taxon>Magnoliopsida</taxon>
        <taxon>eudicotyledons</taxon>
        <taxon>Gunneridae</taxon>
        <taxon>Pentapetalae</taxon>
        <taxon>asterids</taxon>
        <taxon>lamiids</taxon>
        <taxon>Boraginales</taxon>
        <taxon>Boraginaceae</taxon>
        <taxon>Boraginoideae</taxon>
        <taxon>Lithospermeae</taxon>
        <taxon>Lithospermum</taxon>
    </lineage>
</organism>
<dbReference type="EMBL" id="BAABME010007715">
    <property type="protein sequence ID" value="GAA0171542.1"/>
    <property type="molecule type" value="Genomic_DNA"/>
</dbReference>
<proteinExistence type="predicted"/>
<feature type="signal peptide" evidence="1">
    <location>
        <begin position="1"/>
        <end position="20"/>
    </location>
</feature>
<gene>
    <name evidence="2" type="ORF">LIER_25548</name>
</gene>
<comment type="caution">
    <text evidence="2">The sequence shown here is derived from an EMBL/GenBank/DDBJ whole genome shotgun (WGS) entry which is preliminary data.</text>
</comment>
<dbReference type="Proteomes" id="UP001454036">
    <property type="component" value="Unassembled WGS sequence"/>
</dbReference>
<accession>A0AAV3R978</accession>
<dbReference type="AlphaFoldDB" id="A0AAV3R978"/>
<reference evidence="2 3" key="1">
    <citation type="submission" date="2024-01" db="EMBL/GenBank/DDBJ databases">
        <title>The complete chloroplast genome sequence of Lithospermum erythrorhizon: insights into the phylogenetic relationship among Boraginaceae species and the maternal lineages of purple gromwells.</title>
        <authorList>
            <person name="Okada T."/>
            <person name="Watanabe K."/>
        </authorList>
    </citation>
    <scope>NUCLEOTIDE SEQUENCE [LARGE SCALE GENOMIC DNA]</scope>
</reference>
<keyword evidence="3" id="KW-1185">Reference proteome</keyword>
<evidence type="ECO:0000313" key="3">
    <source>
        <dbReference type="Proteomes" id="UP001454036"/>
    </source>
</evidence>
<evidence type="ECO:0000313" key="2">
    <source>
        <dbReference type="EMBL" id="GAA0171542.1"/>
    </source>
</evidence>
<evidence type="ECO:0000256" key="1">
    <source>
        <dbReference type="SAM" id="SignalP"/>
    </source>
</evidence>
<name>A0AAV3R978_LITER</name>
<protein>
    <recommendedName>
        <fullName evidence="4">Secreted protein</fullName>
    </recommendedName>
</protein>
<feature type="chain" id="PRO_5043472587" description="Secreted protein" evidence="1">
    <location>
        <begin position="21"/>
        <end position="95"/>
    </location>
</feature>